<accession>A0A1R0GLQ0</accession>
<dbReference type="PANTHER" id="PTHR43963:SF6">
    <property type="entry name" value="CHAIN DEHYDROGENASE FAMILY PROTEIN, PUTATIVE (AFU_ORTHOLOGUE AFUA_3G15350)-RELATED"/>
    <property type="match status" value="1"/>
</dbReference>
<dbReference type="InterPro" id="IPR002347">
    <property type="entry name" value="SDR_fam"/>
</dbReference>
<dbReference type="OrthoDB" id="9876299at2759"/>
<evidence type="ECO:0000256" key="3">
    <source>
        <dbReference type="ARBA" id="ARBA00023002"/>
    </source>
</evidence>
<evidence type="ECO:0000256" key="2">
    <source>
        <dbReference type="ARBA" id="ARBA00022857"/>
    </source>
</evidence>
<dbReference type="InterPro" id="IPR020904">
    <property type="entry name" value="Sc_DH/Rdtase_CS"/>
</dbReference>
<name>A0A1R0GLQ0_9FUNG</name>
<protein>
    <submittedName>
        <fullName evidence="4">Carbonyl reductase [NADPH] 1</fullName>
    </submittedName>
</protein>
<keyword evidence="3" id="KW-0560">Oxidoreductase</keyword>
<reference evidence="4 5" key="1">
    <citation type="journal article" date="2016" name="Mol. Biol. Evol.">
        <title>Genome-Wide Survey of Gut Fungi (Harpellales) Reveals the First Horizontally Transferred Ubiquitin Gene from a Mosquito Host.</title>
        <authorList>
            <person name="Wang Y."/>
            <person name="White M.M."/>
            <person name="Kvist S."/>
            <person name="Moncalvo J.M."/>
        </authorList>
    </citation>
    <scope>NUCLEOTIDE SEQUENCE [LARGE SCALE GENOMIC DNA]</scope>
    <source>
        <strain evidence="4 5">ALG-7-W6</strain>
    </source>
</reference>
<dbReference type="SUPFAM" id="SSF51735">
    <property type="entry name" value="NAD(P)-binding Rossmann-fold domains"/>
    <property type="match status" value="1"/>
</dbReference>
<dbReference type="GO" id="GO:0016491">
    <property type="term" value="F:oxidoreductase activity"/>
    <property type="evidence" value="ECO:0007669"/>
    <property type="project" value="UniProtKB-KW"/>
</dbReference>
<dbReference type="EMBL" id="LSSL01007651">
    <property type="protein sequence ID" value="OLY77810.1"/>
    <property type="molecule type" value="Genomic_DNA"/>
</dbReference>
<comment type="similarity">
    <text evidence="1">Belongs to the short-chain dehydrogenases/reductases (SDR) family.</text>
</comment>
<evidence type="ECO:0000313" key="4">
    <source>
        <dbReference type="EMBL" id="OLY77810.1"/>
    </source>
</evidence>
<dbReference type="PROSITE" id="PS00061">
    <property type="entry name" value="ADH_SHORT"/>
    <property type="match status" value="1"/>
</dbReference>
<keyword evidence="5" id="KW-1185">Reference proteome</keyword>
<proteinExistence type="inferred from homology"/>
<gene>
    <name evidence="4" type="ORF">AYI68_g8155</name>
</gene>
<dbReference type="InterPro" id="IPR036291">
    <property type="entry name" value="NAD(P)-bd_dom_sf"/>
</dbReference>
<dbReference type="AlphaFoldDB" id="A0A1R0GLQ0"/>
<dbReference type="STRING" id="133383.A0A1R0GLQ0"/>
<dbReference type="Proteomes" id="UP000187455">
    <property type="component" value="Unassembled WGS sequence"/>
</dbReference>
<comment type="caution">
    <text evidence="4">The sequence shown here is derived from an EMBL/GenBank/DDBJ whole genome shotgun (WGS) entry which is preliminary data.</text>
</comment>
<sequence length="273" mass="30289">MLIIVTGSNKGIGHGIVNSLVENATKPTTILMTSRNEVLEREAYDALLKKTNKEYVQLHYHQLDIVDQSSINRFAMHVQEIYGDNSIDVLVNNAAYLDKPTDRLPISAEPTLQVNYFGTIKLTESLLPLMNTHSRVIFISSDMGALSHHAPNVQEMFSSDTLTIEQLNKLESDFISSPEDAHKLGYSNSSYTVSKVGITTYAKLLARDHANDPRHIAFVSCHPGWVKTSMGGSDASLTIGEGIETPIYLINLNYSDLIPDNGKFFTLKKVSPY</sequence>
<dbReference type="Pfam" id="PF00106">
    <property type="entry name" value="adh_short"/>
    <property type="match status" value="1"/>
</dbReference>
<keyword evidence="2" id="KW-0521">NADP</keyword>
<dbReference type="PRINTS" id="PR00081">
    <property type="entry name" value="GDHRDH"/>
</dbReference>
<evidence type="ECO:0000313" key="5">
    <source>
        <dbReference type="Proteomes" id="UP000187455"/>
    </source>
</evidence>
<organism evidence="4 5">
    <name type="scientific">Smittium mucronatum</name>
    <dbReference type="NCBI Taxonomy" id="133383"/>
    <lineage>
        <taxon>Eukaryota</taxon>
        <taxon>Fungi</taxon>
        <taxon>Fungi incertae sedis</taxon>
        <taxon>Zoopagomycota</taxon>
        <taxon>Kickxellomycotina</taxon>
        <taxon>Harpellomycetes</taxon>
        <taxon>Harpellales</taxon>
        <taxon>Legeriomycetaceae</taxon>
        <taxon>Smittium</taxon>
    </lineage>
</organism>
<dbReference type="Gene3D" id="3.40.50.720">
    <property type="entry name" value="NAD(P)-binding Rossmann-like Domain"/>
    <property type="match status" value="1"/>
</dbReference>
<evidence type="ECO:0000256" key="1">
    <source>
        <dbReference type="ARBA" id="ARBA00006484"/>
    </source>
</evidence>
<dbReference type="PANTHER" id="PTHR43963">
    <property type="entry name" value="CARBONYL REDUCTASE 1-RELATED"/>
    <property type="match status" value="1"/>
</dbReference>